<dbReference type="GO" id="GO:0003700">
    <property type="term" value="F:DNA-binding transcription factor activity"/>
    <property type="evidence" value="ECO:0007669"/>
    <property type="project" value="TreeGrafter"/>
</dbReference>
<protein>
    <submittedName>
        <fullName evidence="5">LacI family transcriptional regulator</fullName>
    </submittedName>
</protein>
<dbReference type="Pfam" id="PF13377">
    <property type="entry name" value="Peripla_BP_3"/>
    <property type="match status" value="1"/>
</dbReference>
<keyword evidence="2" id="KW-0238">DNA-binding</keyword>
<dbReference type="Gene3D" id="3.40.50.2300">
    <property type="match status" value="2"/>
</dbReference>
<organism evidence="5 6">
    <name type="scientific">Pseudomaricurvus hydrocarbonicus</name>
    <dbReference type="NCBI Taxonomy" id="1470433"/>
    <lineage>
        <taxon>Bacteria</taxon>
        <taxon>Pseudomonadati</taxon>
        <taxon>Pseudomonadota</taxon>
        <taxon>Gammaproteobacteria</taxon>
        <taxon>Cellvibrionales</taxon>
        <taxon>Cellvibrionaceae</taxon>
        <taxon>Pseudomaricurvus</taxon>
    </lineage>
</organism>
<dbReference type="PROSITE" id="PS00356">
    <property type="entry name" value="HTH_LACI_1"/>
    <property type="match status" value="1"/>
</dbReference>
<dbReference type="Pfam" id="PF00356">
    <property type="entry name" value="LacI"/>
    <property type="match status" value="1"/>
</dbReference>
<feature type="domain" description="HTH lacI-type" evidence="4">
    <location>
        <begin position="3"/>
        <end position="57"/>
    </location>
</feature>
<reference evidence="5" key="1">
    <citation type="submission" date="2020-03" db="EMBL/GenBank/DDBJ databases">
        <authorList>
            <person name="Guo F."/>
        </authorList>
    </citation>
    <scope>NUCLEOTIDE SEQUENCE</scope>
    <source>
        <strain evidence="5">JCM 30134</strain>
    </source>
</reference>
<comment type="caution">
    <text evidence="5">The sequence shown here is derived from an EMBL/GenBank/DDBJ whole genome shotgun (WGS) entry which is preliminary data.</text>
</comment>
<evidence type="ECO:0000313" key="6">
    <source>
        <dbReference type="Proteomes" id="UP000787472"/>
    </source>
</evidence>
<dbReference type="RefSeq" id="WP_167183006.1">
    <property type="nucleotide sequence ID" value="NZ_JAAONZ010000003.1"/>
</dbReference>
<dbReference type="CDD" id="cd01392">
    <property type="entry name" value="HTH_LacI"/>
    <property type="match status" value="1"/>
</dbReference>
<name>A0A9E5MLZ0_9GAMM</name>
<dbReference type="InterPro" id="IPR010982">
    <property type="entry name" value="Lambda_DNA-bd_dom_sf"/>
</dbReference>
<dbReference type="PANTHER" id="PTHR30146">
    <property type="entry name" value="LACI-RELATED TRANSCRIPTIONAL REPRESSOR"/>
    <property type="match status" value="1"/>
</dbReference>
<dbReference type="SUPFAM" id="SSF53822">
    <property type="entry name" value="Periplasmic binding protein-like I"/>
    <property type="match status" value="1"/>
</dbReference>
<dbReference type="EMBL" id="JAAONZ010000003">
    <property type="protein sequence ID" value="NHO65030.1"/>
    <property type="molecule type" value="Genomic_DNA"/>
</dbReference>
<dbReference type="PROSITE" id="PS50932">
    <property type="entry name" value="HTH_LACI_2"/>
    <property type="match status" value="1"/>
</dbReference>
<dbReference type="InterPro" id="IPR000843">
    <property type="entry name" value="HTH_LacI"/>
</dbReference>
<dbReference type="Proteomes" id="UP000787472">
    <property type="component" value="Unassembled WGS sequence"/>
</dbReference>
<evidence type="ECO:0000313" key="5">
    <source>
        <dbReference type="EMBL" id="NHO65030.1"/>
    </source>
</evidence>
<dbReference type="CDD" id="cd01545">
    <property type="entry name" value="PBP1_SalR"/>
    <property type="match status" value="1"/>
</dbReference>
<evidence type="ECO:0000256" key="2">
    <source>
        <dbReference type="ARBA" id="ARBA00023125"/>
    </source>
</evidence>
<evidence type="ECO:0000259" key="4">
    <source>
        <dbReference type="PROSITE" id="PS50932"/>
    </source>
</evidence>
<sequence>MKPTIKDVAKLAGVSFKTVSRVINNEPSVGDALQKKVWAAVKELNYQPNLSARHLRGASSFIGFIYDNPNSHYVIGMQHGILEECHRQGFELVIHPCDANSDTITDELAEMVERGQLAGLVLTPPVSERAEIVTELHRRGIKFVRIISGAKAPDQLSPCVVVDDHNAAREITQYLIDLGHTRIGFLSGDTVHSSSGEREAGYRQALRDNNLAEDESLILQGQYAFESGVERTQSLLAMDNPPSAIFACNDEIAAGTLFAARLQGVEVPAQLSIVGFEDSPFSRQTWPKLTTARQPNSDIAASATALLIQSTRTTRNGDNPEQEIESAFHPQLVVRDSTAEFT</sequence>
<keyword evidence="6" id="KW-1185">Reference proteome</keyword>
<dbReference type="AlphaFoldDB" id="A0A9E5MLZ0"/>
<gene>
    <name evidence="5" type="ORF">G8770_05685</name>
</gene>
<dbReference type="SMART" id="SM00354">
    <property type="entry name" value="HTH_LACI"/>
    <property type="match status" value="1"/>
</dbReference>
<dbReference type="PRINTS" id="PR00036">
    <property type="entry name" value="HTHLACI"/>
</dbReference>
<dbReference type="SUPFAM" id="SSF47413">
    <property type="entry name" value="lambda repressor-like DNA-binding domains"/>
    <property type="match status" value="1"/>
</dbReference>
<proteinExistence type="predicted"/>
<dbReference type="Gene3D" id="1.10.260.40">
    <property type="entry name" value="lambda repressor-like DNA-binding domains"/>
    <property type="match status" value="1"/>
</dbReference>
<dbReference type="InterPro" id="IPR046335">
    <property type="entry name" value="LacI/GalR-like_sensor"/>
</dbReference>
<evidence type="ECO:0000256" key="3">
    <source>
        <dbReference type="ARBA" id="ARBA00023163"/>
    </source>
</evidence>
<keyword evidence="1" id="KW-0805">Transcription regulation</keyword>
<dbReference type="PANTHER" id="PTHR30146:SF153">
    <property type="entry name" value="LACTOSE OPERON REPRESSOR"/>
    <property type="match status" value="1"/>
</dbReference>
<dbReference type="InterPro" id="IPR028082">
    <property type="entry name" value="Peripla_BP_I"/>
</dbReference>
<accession>A0A9E5MLZ0</accession>
<dbReference type="GO" id="GO:0000976">
    <property type="term" value="F:transcription cis-regulatory region binding"/>
    <property type="evidence" value="ECO:0007669"/>
    <property type="project" value="TreeGrafter"/>
</dbReference>
<evidence type="ECO:0000256" key="1">
    <source>
        <dbReference type="ARBA" id="ARBA00023015"/>
    </source>
</evidence>
<keyword evidence="3" id="KW-0804">Transcription</keyword>